<evidence type="ECO:0000313" key="2">
    <source>
        <dbReference type="Proteomes" id="UP000244005"/>
    </source>
</evidence>
<accession>A0A2R6XFF6</accession>
<dbReference type="EMBL" id="KZ772690">
    <property type="protein sequence ID" value="PTQ44835.1"/>
    <property type="molecule type" value="Genomic_DNA"/>
</dbReference>
<name>A0A2R6XFF6_MARPO</name>
<gene>
    <name evidence="1" type="ORF">MARPO_0018s0026</name>
</gene>
<evidence type="ECO:0000313" key="1">
    <source>
        <dbReference type="EMBL" id="PTQ44835.1"/>
    </source>
</evidence>
<organism evidence="1 2">
    <name type="scientific">Marchantia polymorpha</name>
    <name type="common">Common liverwort</name>
    <name type="synonym">Marchantia aquatica</name>
    <dbReference type="NCBI Taxonomy" id="3197"/>
    <lineage>
        <taxon>Eukaryota</taxon>
        <taxon>Viridiplantae</taxon>
        <taxon>Streptophyta</taxon>
        <taxon>Embryophyta</taxon>
        <taxon>Marchantiophyta</taxon>
        <taxon>Marchantiopsida</taxon>
        <taxon>Marchantiidae</taxon>
        <taxon>Marchantiales</taxon>
        <taxon>Marchantiaceae</taxon>
        <taxon>Marchantia</taxon>
    </lineage>
</organism>
<proteinExistence type="predicted"/>
<protein>
    <submittedName>
        <fullName evidence="1">Uncharacterized protein</fullName>
    </submittedName>
</protein>
<keyword evidence="2" id="KW-1185">Reference proteome</keyword>
<reference evidence="2" key="1">
    <citation type="journal article" date="2017" name="Cell">
        <title>Insights into land plant evolution garnered from the Marchantia polymorpha genome.</title>
        <authorList>
            <person name="Bowman J.L."/>
            <person name="Kohchi T."/>
            <person name="Yamato K.T."/>
            <person name="Jenkins J."/>
            <person name="Shu S."/>
            <person name="Ishizaki K."/>
            <person name="Yamaoka S."/>
            <person name="Nishihama R."/>
            <person name="Nakamura Y."/>
            <person name="Berger F."/>
            <person name="Adam C."/>
            <person name="Aki S.S."/>
            <person name="Althoff F."/>
            <person name="Araki T."/>
            <person name="Arteaga-Vazquez M.A."/>
            <person name="Balasubrmanian S."/>
            <person name="Barry K."/>
            <person name="Bauer D."/>
            <person name="Boehm C.R."/>
            <person name="Briginshaw L."/>
            <person name="Caballero-Perez J."/>
            <person name="Catarino B."/>
            <person name="Chen F."/>
            <person name="Chiyoda S."/>
            <person name="Chovatia M."/>
            <person name="Davies K.M."/>
            <person name="Delmans M."/>
            <person name="Demura T."/>
            <person name="Dierschke T."/>
            <person name="Dolan L."/>
            <person name="Dorantes-Acosta A.E."/>
            <person name="Eklund D.M."/>
            <person name="Florent S.N."/>
            <person name="Flores-Sandoval E."/>
            <person name="Fujiyama A."/>
            <person name="Fukuzawa H."/>
            <person name="Galik B."/>
            <person name="Grimanelli D."/>
            <person name="Grimwood J."/>
            <person name="Grossniklaus U."/>
            <person name="Hamada T."/>
            <person name="Haseloff J."/>
            <person name="Hetherington A.J."/>
            <person name="Higo A."/>
            <person name="Hirakawa Y."/>
            <person name="Hundley H.N."/>
            <person name="Ikeda Y."/>
            <person name="Inoue K."/>
            <person name="Inoue S.I."/>
            <person name="Ishida S."/>
            <person name="Jia Q."/>
            <person name="Kakita M."/>
            <person name="Kanazawa T."/>
            <person name="Kawai Y."/>
            <person name="Kawashima T."/>
            <person name="Kennedy M."/>
            <person name="Kinose K."/>
            <person name="Kinoshita T."/>
            <person name="Kohara Y."/>
            <person name="Koide E."/>
            <person name="Komatsu K."/>
            <person name="Kopischke S."/>
            <person name="Kubo M."/>
            <person name="Kyozuka J."/>
            <person name="Lagercrantz U."/>
            <person name="Lin S.S."/>
            <person name="Lindquist E."/>
            <person name="Lipzen A.M."/>
            <person name="Lu C.W."/>
            <person name="De Luna E."/>
            <person name="Martienssen R.A."/>
            <person name="Minamino N."/>
            <person name="Mizutani M."/>
            <person name="Mizutani M."/>
            <person name="Mochizuki N."/>
            <person name="Monte I."/>
            <person name="Mosher R."/>
            <person name="Nagasaki H."/>
            <person name="Nakagami H."/>
            <person name="Naramoto S."/>
            <person name="Nishitani K."/>
            <person name="Ohtani M."/>
            <person name="Okamoto T."/>
            <person name="Okumura M."/>
            <person name="Phillips J."/>
            <person name="Pollak B."/>
            <person name="Reinders A."/>
            <person name="Rovekamp M."/>
            <person name="Sano R."/>
            <person name="Sawa S."/>
            <person name="Schmid M.W."/>
            <person name="Shirakawa M."/>
            <person name="Solano R."/>
            <person name="Spunde A."/>
            <person name="Suetsugu N."/>
            <person name="Sugano S."/>
            <person name="Sugiyama A."/>
            <person name="Sun R."/>
            <person name="Suzuki Y."/>
            <person name="Takenaka M."/>
            <person name="Takezawa D."/>
            <person name="Tomogane H."/>
            <person name="Tsuzuki M."/>
            <person name="Ueda T."/>
            <person name="Umeda M."/>
            <person name="Ward J.M."/>
            <person name="Watanabe Y."/>
            <person name="Yazaki K."/>
            <person name="Yokoyama R."/>
            <person name="Yoshitake Y."/>
            <person name="Yotsui I."/>
            <person name="Zachgo S."/>
            <person name="Schmutz J."/>
        </authorList>
    </citation>
    <scope>NUCLEOTIDE SEQUENCE [LARGE SCALE GENOMIC DNA]</scope>
    <source>
        <strain evidence="2">Tak-1</strain>
    </source>
</reference>
<dbReference type="Proteomes" id="UP000244005">
    <property type="component" value="Unassembled WGS sequence"/>
</dbReference>
<sequence length="116" mass="13173">MHSRILALFRPGSSRPLRLRLHTKRKLQNRELRTTSQPKEPAATRLGLESSIHFPPVLCPPPPSSTTATITTQLSTPKDTKLLPVVCFLCAYSIRPQQRHSRFLSRVNLEQSSYPM</sequence>
<dbReference type="AlphaFoldDB" id="A0A2R6XFF6"/>